<dbReference type="EMBL" id="GBRH01198952">
    <property type="protein sequence ID" value="JAD98943.1"/>
    <property type="molecule type" value="Transcribed_RNA"/>
</dbReference>
<name>A0A0A9EIU3_ARUDO</name>
<organism evidence="1">
    <name type="scientific">Arundo donax</name>
    <name type="common">Giant reed</name>
    <name type="synonym">Donax arundinaceus</name>
    <dbReference type="NCBI Taxonomy" id="35708"/>
    <lineage>
        <taxon>Eukaryota</taxon>
        <taxon>Viridiplantae</taxon>
        <taxon>Streptophyta</taxon>
        <taxon>Embryophyta</taxon>
        <taxon>Tracheophyta</taxon>
        <taxon>Spermatophyta</taxon>
        <taxon>Magnoliopsida</taxon>
        <taxon>Liliopsida</taxon>
        <taxon>Poales</taxon>
        <taxon>Poaceae</taxon>
        <taxon>PACMAD clade</taxon>
        <taxon>Arundinoideae</taxon>
        <taxon>Arundineae</taxon>
        <taxon>Arundo</taxon>
    </lineage>
</organism>
<sequence>MYRSRPDRKCHSCNRGKFALEGSGSL</sequence>
<evidence type="ECO:0000313" key="1">
    <source>
        <dbReference type="EMBL" id="JAD98943.1"/>
    </source>
</evidence>
<reference evidence="1" key="2">
    <citation type="journal article" date="2015" name="Data Brief">
        <title>Shoot transcriptome of the giant reed, Arundo donax.</title>
        <authorList>
            <person name="Barrero R.A."/>
            <person name="Guerrero F.D."/>
            <person name="Moolhuijzen P."/>
            <person name="Goolsby J.A."/>
            <person name="Tidwell J."/>
            <person name="Bellgard S.E."/>
            <person name="Bellgard M.I."/>
        </authorList>
    </citation>
    <scope>NUCLEOTIDE SEQUENCE</scope>
    <source>
        <tissue evidence="1">Shoot tissue taken approximately 20 cm above the soil surface</tissue>
    </source>
</reference>
<proteinExistence type="predicted"/>
<reference evidence="1" key="1">
    <citation type="submission" date="2014-09" db="EMBL/GenBank/DDBJ databases">
        <authorList>
            <person name="Magalhaes I.L.F."/>
            <person name="Oliveira U."/>
            <person name="Santos F.R."/>
            <person name="Vidigal T.H.D.A."/>
            <person name="Brescovit A.D."/>
            <person name="Santos A.J."/>
        </authorList>
    </citation>
    <scope>NUCLEOTIDE SEQUENCE</scope>
    <source>
        <tissue evidence="1">Shoot tissue taken approximately 20 cm above the soil surface</tissue>
    </source>
</reference>
<accession>A0A0A9EIU3</accession>
<protein>
    <submittedName>
        <fullName evidence="1">Uncharacterized protein</fullName>
    </submittedName>
</protein>
<dbReference type="AlphaFoldDB" id="A0A0A9EIU3"/>